<evidence type="ECO:0000313" key="2">
    <source>
        <dbReference type="Proteomes" id="UP000183557"/>
    </source>
</evidence>
<sequence length="97" mass="11099">MYNKEVTWEGVLVQTFPDFLVVYGGESYNGENWLNMETNSTEMLPYTFVVETQNLEGQSLDLNIDRGDPIKVKGKINKQGSLEKESHWKLTDGLVIQ</sequence>
<proteinExistence type="predicted"/>
<protein>
    <recommendedName>
        <fullName evidence="3">DUF3221 domain-containing protein</fullName>
    </recommendedName>
</protein>
<dbReference type="EMBL" id="FOSB01000003">
    <property type="protein sequence ID" value="SFJ68630.1"/>
    <property type="molecule type" value="Genomic_DNA"/>
</dbReference>
<reference evidence="2" key="1">
    <citation type="submission" date="2016-10" db="EMBL/GenBank/DDBJ databases">
        <authorList>
            <person name="Varghese N."/>
            <person name="Submissions S."/>
        </authorList>
    </citation>
    <scope>NUCLEOTIDE SEQUENCE [LARGE SCALE GENOMIC DNA]</scope>
    <source>
        <strain evidence="2">CGMCC 1.3704</strain>
    </source>
</reference>
<gene>
    <name evidence="1" type="ORF">SAMN04487936_103329</name>
</gene>
<evidence type="ECO:0000313" key="1">
    <source>
        <dbReference type="EMBL" id="SFJ68630.1"/>
    </source>
</evidence>
<name>A0A1I3TDF6_HALDA</name>
<keyword evidence="2" id="KW-1185">Reference proteome</keyword>
<evidence type="ECO:0008006" key="3">
    <source>
        <dbReference type="Google" id="ProtNLM"/>
    </source>
</evidence>
<organism evidence="1 2">
    <name type="scientific">Halobacillus dabanensis</name>
    <dbReference type="NCBI Taxonomy" id="240302"/>
    <lineage>
        <taxon>Bacteria</taxon>
        <taxon>Bacillati</taxon>
        <taxon>Bacillota</taxon>
        <taxon>Bacilli</taxon>
        <taxon>Bacillales</taxon>
        <taxon>Bacillaceae</taxon>
        <taxon>Halobacillus</taxon>
    </lineage>
</organism>
<dbReference type="AlphaFoldDB" id="A0A1I3TDF6"/>
<dbReference type="RefSeq" id="WP_075035917.1">
    <property type="nucleotide sequence ID" value="NZ_FOSB01000003.1"/>
</dbReference>
<dbReference type="Proteomes" id="UP000183557">
    <property type="component" value="Unassembled WGS sequence"/>
</dbReference>
<accession>A0A1I3TDF6</accession>